<dbReference type="AlphaFoldDB" id="A0A9P1GC40"/>
<feature type="non-terminal residue" evidence="2">
    <location>
        <position position="90"/>
    </location>
</feature>
<evidence type="ECO:0000313" key="3">
    <source>
        <dbReference type="EMBL" id="CAL1158263.1"/>
    </source>
</evidence>
<name>A0A9P1GC40_9DINO</name>
<sequence>MRQHEHVCSNLFASRVQTNQAKPSCSHRNSELSLFRAGEVGICSGVIGSVLMLTMDLKKFAARMLFMCALWKQAWQMTPHDVSLAWCRAD</sequence>
<gene>
    <name evidence="2" type="ORF">C1SCF055_LOCUS30656</name>
</gene>
<evidence type="ECO:0000313" key="4">
    <source>
        <dbReference type="Proteomes" id="UP001152797"/>
    </source>
</evidence>
<reference evidence="2" key="1">
    <citation type="submission" date="2022-10" db="EMBL/GenBank/DDBJ databases">
        <authorList>
            <person name="Chen Y."/>
            <person name="Dougan E. K."/>
            <person name="Chan C."/>
            <person name="Rhodes N."/>
            <person name="Thang M."/>
        </authorList>
    </citation>
    <scope>NUCLEOTIDE SEQUENCE</scope>
</reference>
<keyword evidence="1" id="KW-1133">Transmembrane helix</keyword>
<organism evidence="2">
    <name type="scientific">Cladocopium goreaui</name>
    <dbReference type="NCBI Taxonomy" id="2562237"/>
    <lineage>
        <taxon>Eukaryota</taxon>
        <taxon>Sar</taxon>
        <taxon>Alveolata</taxon>
        <taxon>Dinophyceae</taxon>
        <taxon>Suessiales</taxon>
        <taxon>Symbiodiniaceae</taxon>
        <taxon>Cladocopium</taxon>
    </lineage>
</organism>
<accession>A0A9P1GC40</accession>
<comment type="caution">
    <text evidence="2">The sequence shown here is derived from an EMBL/GenBank/DDBJ whole genome shotgun (WGS) entry which is preliminary data.</text>
</comment>
<evidence type="ECO:0000256" key="1">
    <source>
        <dbReference type="SAM" id="Phobius"/>
    </source>
</evidence>
<dbReference type="Proteomes" id="UP001152797">
    <property type="component" value="Unassembled WGS sequence"/>
</dbReference>
<reference evidence="3" key="2">
    <citation type="submission" date="2024-04" db="EMBL/GenBank/DDBJ databases">
        <authorList>
            <person name="Chen Y."/>
            <person name="Shah S."/>
            <person name="Dougan E. K."/>
            <person name="Thang M."/>
            <person name="Chan C."/>
        </authorList>
    </citation>
    <scope>NUCLEOTIDE SEQUENCE [LARGE SCALE GENOMIC DNA]</scope>
</reference>
<dbReference type="EMBL" id="CAMXCT010003523">
    <property type="protein sequence ID" value="CAI4004888.1"/>
    <property type="molecule type" value="Genomic_DNA"/>
</dbReference>
<dbReference type="EMBL" id="CAMXCT030003523">
    <property type="protein sequence ID" value="CAL4792200.1"/>
    <property type="molecule type" value="Genomic_DNA"/>
</dbReference>
<feature type="transmembrane region" description="Helical" evidence="1">
    <location>
        <begin position="34"/>
        <end position="54"/>
    </location>
</feature>
<keyword evidence="1" id="KW-0472">Membrane</keyword>
<dbReference type="EMBL" id="CAMXCT020003523">
    <property type="protein sequence ID" value="CAL1158263.1"/>
    <property type="molecule type" value="Genomic_DNA"/>
</dbReference>
<proteinExistence type="predicted"/>
<keyword evidence="4" id="KW-1185">Reference proteome</keyword>
<protein>
    <submittedName>
        <fullName evidence="2">Uncharacterized protein</fullName>
    </submittedName>
</protein>
<evidence type="ECO:0000313" key="2">
    <source>
        <dbReference type="EMBL" id="CAI4004888.1"/>
    </source>
</evidence>
<keyword evidence="1" id="KW-0812">Transmembrane</keyword>